<evidence type="ECO:0000256" key="8">
    <source>
        <dbReference type="ARBA" id="ARBA00025699"/>
    </source>
</evidence>
<evidence type="ECO:0000256" key="4">
    <source>
        <dbReference type="ARBA" id="ARBA00022552"/>
    </source>
</evidence>
<gene>
    <name evidence="13" type="ORF">SAMN04487931_105322</name>
</gene>
<keyword evidence="6 10" id="KW-0808">Transferase</keyword>
<dbReference type="PANTHER" id="PTHR30027:SF3">
    <property type="entry name" value="16S RRNA (URACIL(1498)-N(3))-METHYLTRANSFERASE"/>
    <property type="match status" value="1"/>
</dbReference>
<dbReference type="AlphaFoldDB" id="A0A1H2GQ36"/>
<evidence type="ECO:0000256" key="7">
    <source>
        <dbReference type="ARBA" id="ARBA00022691"/>
    </source>
</evidence>
<feature type="domain" description="Ribosomal RNA small subunit methyltransferase E PUA-like" evidence="12">
    <location>
        <begin position="19"/>
        <end position="66"/>
    </location>
</feature>
<comment type="subcellular location">
    <subcellularLocation>
        <location evidence="1 10">Cytoplasm</location>
    </subcellularLocation>
</comment>
<feature type="domain" description="Ribosomal RNA small subunit methyltransferase E methyltransferase" evidence="11">
    <location>
        <begin position="74"/>
        <end position="238"/>
    </location>
</feature>
<dbReference type="CDD" id="cd18084">
    <property type="entry name" value="RsmE-like"/>
    <property type="match status" value="1"/>
</dbReference>
<evidence type="ECO:0000313" key="13">
    <source>
        <dbReference type="EMBL" id="SDU21621.1"/>
    </source>
</evidence>
<dbReference type="InterPro" id="IPR046886">
    <property type="entry name" value="RsmE_MTase_dom"/>
</dbReference>
<keyword evidence="4 10" id="KW-0698">rRNA processing</keyword>
<dbReference type="GO" id="GO:0070042">
    <property type="term" value="F:rRNA (uridine-N3-)-methyltransferase activity"/>
    <property type="evidence" value="ECO:0007669"/>
    <property type="project" value="TreeGrafter"/>
</dbReference>
<dbReference type="Pfam" id="PF04452">
    <property type="entry name" value="Methyltrans_RNA"/>
    <property type="match status" value="1"/>
</dbReference>
<evidence type="ECO:0000313" key="14">
    <source>
        <dbReference type="Proteomes" id="UP000199608"/>
    </source>
</evidence>
<dbReference type="Proteomes" id="UP000199608">
    <property type="component" value="Unassembled WGS sequence"/>
</dbReference>
<dbReference type="RefSeq" id="WP_175530324.1">
    <property type="nucleotide sequence ID" value="NZ_FNLL01000005.1"/>
</dbReference>
<accession>A0A1H2GQ36</accession>
<dbReference type="InterPro" id="IPR029026">
    <property type="entry name" value="tRNA_m1G_MTases_N"/>
</dbReference>
<organism evidence="13 14">
    <name type="scientific">Desulfobacula phenolica</name>
    <dbReference type="NCBI Taxonomy" id="90732"/>
    <lineage>
        <taxon>Bacteria</taxon>
        <taxon>Pseudomonadati</taxon>
        <taxon>Thermodesulfobacteriota</taxon>
        <taxon>Desulfobacteria</taxon>
        <taxon>Desulfobacterales</taxon>
        <taxon>Desulfobacteraceae</taxon>
        <taxon>Desulfobacula</taxon>
    </lineage>
</organism>
<protein>
    <recommendedName>
        <fullName evidence="10">Ribosomal RNA small subunit methyltransferase E</fullName>
        <ecNumber evidence="10">2.1.1.193</ecNumber>
    </recommendedName>
</protein>
<dbReference type="Gene3D" id="2.40.240.20">
    <property type="entry name" value="Hypothetical PUA domain-like, domain 1"/>
    <property type="match status" value="1"/>
</dbReference>
<evidence type="ECO:0000256" key="1">
    <source>
        <dbReference type="ARBA" id="ARBA00004496"/>
    </source>
</evidence>
<dbReference type="Pfam" id="PF20260">
    <property type="entry name" value="PUA_4"/>
    <property type="match status" value="1"/>
</dbReference>
<comment type="similarity">
    <text evidence="2 10">Belongs to the RNA methyltransferase RsmE family.</text>
</comment>
<dbReference type="SUPFAM" id="SSF88697">
    <property type="entry name" value="PUA domain-like"/>
    <property type="match status" value="1"/>
</dbReference>
<evidence type="ECO:0000256" key="5">
    <source>
        <dbReference type="ARBA" id="ARBA00022603"/>
    </source>
</evidence>
<evidence type="ECO:0000256" key="6">
    <source>
        <dbReference type="ARBA" id="ARBA00022679"/>
    </source>
</evidence>
<comment type="catalytic activity">
    <reaction evidence="9 10">
        <text>uridine(1498) in 16S rRNA + S-adenosyl-L-methionine = N(3)-methyluridine(1498) in 16S rRNA + S-adenosyl-L-homocysteine + H(+)</text>
        <dbReference type="Rhea" id="RHEA:42920"/>
        <dbReference type="Rhea" id="RHEA-COMP:10283"/>
        <dbReference type="Rhea" id="RHEA-COMP:10284"/>
        <dbReference type="ChEBI" id="CHEBI:15378"/>
        <dbReference type="ChEBI" id="CHEBI:57856"/>
        <dbReference type="ChEBI" id="CHEBI:59789"/>
        <dbReference type="ChEBI" id="CHEBI:65315"/>
        <dbReference type="ChEBI" id="CHEBI:74502"/>
        <dbReference type="EC" id="2.1.1.193"/>
    </reaction>
</comment>
<dbReference type="InterPro" id="IPR015947">
    <property type="entry name" value="PUA-like_sf"/>
</dbReference>
<evidence type="ECO:0000259" key="12">
    <source>
        <dbReference type="Pfam" id="PF20260"/>
    </source>
</evidence>
<dbReference type="PANTHER" id="PTHR30027">
    <property type="entry name" value="RIBOSOMAL RNA SMALL SUBUNIT METHYLTRANSFERASE E"/>
    <property type="match status" value="1"/>
</dbReference>
<sequence length="244" mass="27281">MMQKFIIPNIDNIPSRASIQGQDAKHIFKVLRLSPGDPIEVTNGDGTDYKARIAAVSPGNIEVDIIDGHDSLTESALHITLCSGMLKDKKMDLVIKHVTQLGIHQWIPFFCERSIPTPDAKRIKNRHQRWETIAVESLKQCRRSRLPQILTPLSFENLLDHAEAYDLKIAFWEKATQKLDTLTRNSSPLKVIILIGPEGGLSETEIEIAQKKGFLSYSLGPRILRAETAAISSCTLIQHILGDI</sequence>
<evidence type="ECO:0000256" key="3">
    <source>
        <dbReference type="ARBA" id="ARBA00022490"/>
    </source>
</evidence>
<dbReference type="EMBL" id="FNLL01000005">
    <property type="protein sequence ID" value="SDU21621.1"/>
    <property type="molecule type" value="Genomic_DNA"/>
</dbReference>
<reference evidence="14" key="1">
    <citation type="submission" date="2016-10" db="EMBL/GenBank/DDBJ databases">
        <authorList>
            <person name="Varghese N."/>
            <person name="Submissions S."/>
        </authorList>
    </citation>
    <scope>NUCLEOTIDE SEQUENCE [LARGE SCALE GENOMIC DNA]</scope>
    <source>
        <strain evidence="14">DSM 3384</strain>
    </source>
</reference>
<dbReference type="GO" id="GO:0005737">
    <property type="term" value="C:cytoplasm"/>
    <property type="evidence" value="ECO:0007669"/>
    <property type="project" value="UniProtKB-SubCell"/>
</dbReference>
<dbReference type="EC" id="2.1.1.193" evidence="10"/>
<comment type="function">
    <text evidence="8 10">Specifically methylates the N3 position of the uracil ring of uridine 1498 (m3U1498) in 16S rRNA. Acts on the fully assembled 30S ribosomal subunit.</text>
</comment>
<dbReference type="SUPFAM" id="SSF75217">
    <property type="entry name" value="alpha/beta knot"/>
    <property type="match status" value="1"/>
</dbReference>
<keyword evidence="14" id="KW-1185">Reference proteome</keyword>
<dbReference type="NCBIfam" id="TIGR00046">
    <property type="entry name" value="RsmE family RNA methyltransferase"/>
    <property type="match status" value="1"/>
</dbReference>
<proteinExistence type="inferred from homology"/>
<dbReference type="Gene3D" id="3.40.1280.10">
    <property type="match status" value="1"/>
</dbReference>
<keyword evidence="5 10" id="KW-0489">Methyltransferase</keyword>
<dbReference type="InterPro" id="IPR046887">
    <property type="entry name" value="RsmE_PUA-like"/>
</dbReference>
<evidence type="ECO:0000256" key="9">
    <source>
        <dbReference type="ARBA" id="ARBA00047944"/>
    </source>
</evidence>
<evidence type="ECO:0000259" key="11">
    <source>
        <dbReference type="Pfam" id="PF04452"/>
    </source>
</evidence>
<dbReference type="InterPro" id="IPR029028">
    <property type="entry name" value="Alpha/beta_knot_MTases"/>
</dbReference>
<dbReference type="NCBIfam" id="NF008692">
    <property type="entry name" value="PRK11713.1-5"/>
    <property type="match status" value="1"/>
</dbReference>
<dbReference type="InterPro" id="IPR006700">
    <property type="entry name" value="RsmE"/>
</dbReference>
<name>A0A1H2GQ36_9BACT</name>
<keyword evidence="7 10" id="KW-0949">S-adenosyl-L-methionine</keyword>
<keyword evidence="3 10" id="KW-0963">Cytoplasm</keyword>
<evidence type="ECO:0000256" key="2">
    <source>
        <dbReference type="ARBA" id="ARBA00005528"/>
    </source>
</evidence>
<evidence type="ECO:0000256" key="10">
    <source>
        <dbReference type="PIRNR" id="PIRNR015601"/>
    </source>
</evidence>
<dbReference type="PIRSF" id="PIRSF015601">
    <property type="entry name" value="MTase_slr0722"/>
    <property type="match status" value="1"/>
</dbReference>
<dbReference type="GO" id="GO:0070475">
    <property type="term" value="P:rRNA base methylation"/>
    <property type="evidence" value="ECO:0007669"/>
    <property type="project" value="TreeGrafter"/>
</dbReference>